<dbReference type="InterPro" id="IPR025402">
    <property type="entry name" value="DMP19_C"/>
</dbReference>
<dbReference type="EMBL" id="JACYFG010000038">
    <property type="protein sequence ID" value="MBD5780831.1"/>
    <property type="molecule type" value="Genomic_DNA"/>
</dbReference>
<dbReference type="Gene3D" id="1.20.1420.60">
    <property type="match status" value="1"/>
</dbReference>
<dbReference type="Pfam" id="PF14300">
    <property type="entry name" value="DMP19"/>
    <property type="match status" value="1"/>
</dbReference>
<sequence>MKTVFAVETFYGQVANGGIEQYLTNGHESLAVYTATALEEVGLELPAKVLREVLELFPADIRESNEPNYLDYLDEIEEQRGPEYIEENIEQEFWNWYHDGNKEAIRRKLHDWIVSNETKFINQC</sequence>
<evidence type="ECO:0000313" key="3">
    <source>
        <dbReference type="Proteomes" id="UP000622317"/>
    </source>
</evidence>
<evidence type="ECO:0000313" key="2">
    <source>
        <dbReference type="EMBL" id="MBD5780831.1"/>
    </source>
</evidence>
<organism evidence="2 3">
    <name type="scientific">Pelagicoccus enzymogenes</name>
    <dbReference type="NCBI Taxonomy" id="2773457"/>
    <lineage>
        <taxon>Bacteria</taxon>
        <taxon>Pseudomonadati</taxon>
        <taxon>Verrucomicrobiota</taxon>
        <taxon>Opitutia</taxon>
        <taxon>Puniceicoccales</taxon>
        <taxon>Pelagicoccaceae</taxon>
        <taxon>Pelagicoccus</taxon>
    </lineage>
</organism>
<name>A0A927FBP8_9BACT</name>
<accession>A0A927FBP8</accession>
<keyword evidence="3" id="KW-1185">Reference proteome</keyword>
<gene>
    <name evidence="2" type="ORF">IEN85_15125</name>
</gene>
<comment type="caution">
    <text evidence="2">The sequence shown here is derived from an EMBL/GenBank/DDBJ whole genome shotgun (WGS) entry which is preliminary data.</text>
</comment>
<proteinExistence type="predicted"/>
<dbReference type="Proteomes" id="UP000622317">
    <property type="component" value="Unassembled WGS sequence"/>
</dbReference>
<evidence type="ECO:0000259" key="1">
    <source>
        <dbReference type="Pfam" id="PF14300"/>
    </source>
</evidence>
<feature type="domain" description="DNA mimic protein DMP19 C-terminal" evidence="1">
    <location>
        <begin position="2"/>
        <end position="116"/>
    </location>
</feature>
<reference evidence="2" key="1">
    <citation type="submission" date="2020-09" db="EMBL/GenBank/DDBJ databases">
        <title>Pelagicoccus enzymogenes sp. nov. with an EPS production, isolated from marine sediment.</title>
        <authorList>
            <person name="Feng X."/>
        </authorList>
    </citation>
    <scope>NUCLEOTIDE SEQUENCE</scope>
    <source>
        <strain evidence="2">NFK12</strain>
    </source>
</reference>
<protein>
    <submittedName>
        <fullName evidence="2">DUF4375 domain-containing protein</fullName>
    </submittedName>
</protein>
<dbReference type="AlphaFoldDB" id="A0A927FBP8"/>